<keyword evidence="5" id="KW-1133">Transmembrane helix</keyword>
<comment type="function">
    <text evidence="4">Dirigent proteins impart stereoselectivity on the phenoxy radical-coupling reaction, yielding optically active lignans from two molecules of coniferyl alcohol in the biosynthesis of lignans, flavonolignans, and alkaloids and thus plays a central role in plant secondary metabolism.</text>
</comment>
<keyword evidence="5" id="KW-0812">Transmembrane</keyword>
<keyword evidence="5" id="KW-0472">Membrane</keyword>
<reference evidence="7" key="1">
    <citation type="journal article" date="2016" name="Nat. Biotechnol.">
        <title>Sequencing wild and cultivated cassava and related species reveals extensive interspecific hybridization and genetic diversity.</title>
        <authorList>
            <person name="Bredeson J.V."/>
            <person name="Lyons J.B."/>
            <person name="Prochnik S.E."/>
            <person name="Wu G.A."/>
            <person name="Ha C.M."/>
            <person name="Edsinger-Gonzales E."/>
            <person name="Grimwood J."/>
            <person name="Schmutz J."/>
            <person name="Rabbi I.Y."/>
            <person name="Egesi C."/>
            <person name="Nauluvula P."/>
            <person name="Lebot V."/>
            <person name="Ndunguru J."/>
            <person name="Mkamilo G."/>
            <person name="Bart R.S."/>
            <person name="Setter T.L."/>
            <person name="Gleadow R.M."/>
            <person name="Kulakow P."/>
            <person name="Ferguson M.E."/>
            <person name="Rounsley S."/>
            <person name="Rokhsar D.S."/>
        </authorList>
    </citation>
    <scope>NUCLEOTIDE SEQUENCE [LARGE SCALE GENOMIC DNA]</scope>
    <source>
        <strain evidence="7">cv. AM560-2</strain>
    </source>
</reference>
<evidence type="ECO:0000313" key="7">
    <source>
        <dbReference type="Proteomes" id="UP000091857"/>
    </source>
</evidence>
<dbReference type="GO" id="GO:0048046">
    <property type="term" value="C:apoplast"/>
    <property type="evidence" value="ECO:0007669"/>
    <property type="project" value="UniProtKB-SubCell"/>
</dbReference>
<dbReference type="InterPro" id="IPR004265">
    <property type="entry name" value="Dirigent"/>
</dbReference>
<name>A0A2C9VWW3_MANES</name>
<sequence>MMLCRIIFITAVSVSILLVILLSVFSPLPRKASSKDLSRPWVALSLYIQQPHISSTNVQQPAAWPDSGAFIFHRTLTEGPENTSRVVGKAQGFIIPIENFARSGFNIIHLSFDTPEYSGSLNVQARHVAQRDREELTVVGGTGSFAFARGLAVFARRDDLPATYYVKLQLRFPNRSQIIPG</sequence>
<comment type="similarity">
    <text evidence="1 4">Belongs to the plant dirigent protein family.</text>
</comment>
<accession>A0A2C9VWW3</accession>
<gene>
    <name evidence="6" type="ORF">MANES_05G165700v8</name>
</gene>
<evidence type="ECO:0000256" key="2">
    <source>
        <dbReference type="ARBA" id="ARBA00011738"/>
    </source>
</evidence>
<dbReference type="STRING" id="3983.A0A2C9VWW3"/>
<dbReference type="Proteomes" id="UP000091857">
    <property type="component" value="Chromosome 5"/>
</dbReference>
<dbReference type="AlphaFoldDB" id="A0A2C9VWW3"/>
<evidence type="ECO:0000256" key="3">
    <source>
        <dbReference type="ARBA" id="ARBA00022525"/>
    </source>
</evidence>
<dbReference type="SMR" id="A0A2C9VWW3"/>
<dbReference type="Gene3D" id="2.40.480.10">
    <property type="entry name" value="Allene oxide cyclase-like"/>
    <property type="match status" value="1"/>
</dbReference>
<feature type="transmembrane region" description="Helical" evidence="5">
    <location>
        <begin position="6"/>
        <end position="25"/>
    </location>
</feature>
<evidence type="ECO:0000256" key="1">
    <source>
        <dbReference type="ARBA" id="ARBA00010746"/>
    </source>
</evidence>
<keyword evidence="4" id="KW-0052">Apoplast</keyword>
<keyword evidence="7" id="KW-1185">Reference proteome</keyword>
<comment type="subunit">
    <text evidence="2 4">Homodimer.</text>
</comment>
<comment type="subcellular location">
    <subcellularLocation>
        <location evidence="4">Secreted</location>
        <location evidence="4">Extracellular space</location>
        <location evidence="4">Apoplast</location>
    </subcellularLocation>
</comment>
<proteinExistence type="inferred from homology"/>
<dbReference type="EMBL" id="CM004391">
    <property type="protein sequence ID" value="OAY50830.1"/>
    <property type="molecule type" value="Genomic_DNA"/>
</dbReference>
<dbReference type="Pfam" id="PF03018">
    <property type="entry name" value="Dirigent"/>
    <property type="match status" value="1"/>
</dbReference>
<organism evidence="6 7">
    <name type="scientific">Manihot esculenta</name>
    <name type="common">Cassava</name>
    <name type="synonym">Jatropha manihot</name>
    <dbReference type="NCBI Taxonomy" id="3983"/>
    <lineage>
        <taxon>Eukaryota</taxon>
        <taxon>Viridiplantae</taxon>
        <taxon>Streptophyta</taxon>
        <taxon>Embryophyta</taxon>
        <taxon>Tracheophyta</taxon>
        <taxon>Spermatophyta</taxon>
        <taxon>Magnoliopsida</taxon>
        <taxon>eudicotyledons</taxon>
        <taxon>Gunneridae</taxon>
        <taxon>Pentapetalae</taxon>
        <taxon>rosids</taxon>
        <taxon>fabids</taxon>
        <taxon>Malpighiales</taxon>
        <taxon>Euphorbiaceae</taxon>
        <taxon>Crotonoideae</taxon>
        <taxon>Manihoteae</taxon>
        <taxon>Manihot</taxon>
    </lineage>
</organism>
<dbReference type="PANTHER" id="PTHR21495">
    <property type="entry name" value="NUCLEOPORIN-RELATED"/>
    <property type="match status" value="1"/>
</dbReference>
<evidence type="ECO:0000256" key="5">
    <source>
        <dbReference type="SAM" id="Phobius"/>
    </source>
</evidence>
<dbReference type="Gramene" id="Manes.05G165700.1.v8.1">
    <property type="protein sequence ID" value="Manes.05G165700.1.v8.1.CDS.1"/>
    <property type="gene ID" value="Manes.05G165700.v8.1"/>
</dbReference>
<comment type="caution">
    <text evidence="6">The sequence shown here is derived from an EMBL/GenBank/DDBJ whole genome shotgun (WGS) entry which is preliminary data.</text>
</comment>
<dbReference type="OrthoDB" id="1859279at2759"/>
<dbReference type="InterPro" id="IPR044859">
    <property type="entry name" value="Allene_oxi_cyc_Dirigent"/>
</dbReference>
<keyword evidence="3 4" id="KW-0964">Secreted</keyword>
<evidence type="ECO:0000313" key="6">
    <source>
        <dbReference type="EMBL" id="OAY50830.1"/>
    </source>
</evidence>
<protein>
    <recommendedName>
        <fullName evidence="4">Dirigent protein</fullName>
    </recommendedName>
</protein>
<dbReference type="GO" id="GO:0009699">
    <property type="term" value="P:phenylpropanoid biosynthetic process"/>
    <property type="evidence" value="ECO:0007669"/>
    <property type="project" value="UniProtKB-ARBA"/>
</dbReference>
<evidence type="ECO:0000256" key="4">
    <source>
        <dbReference type="RuleBase" id="RU363099"/>
    </source>
</evidence>